<dbReference type="InterPro" id="IPR001478">
    <property type="entry name" value="PDZ"/>
</dbReference>
<keyword evidence="1" id="KW-0645">Protease</keyword>
<dbReference type="Pfam" id="PF17820">
    <property type="entry name" value="PDZ_6"/>
    <property type="match status" value="1"/>
</dbReference>
<dbReference type="InterPro" id="IPR051201">
    <property type="entry name" value="Chloro_Bact_Ser_Proteases"/>
</dbReference>
<dbReference type="Pfam" id="PF13365">
    <property type="entry name" value="Trypsin_2"/>
    <property type="match status" value="1"/>
</dbReference>
<dbReference type="InterPro" id="IPR001940">
    <property type="entry name" value="Peptidase_S1C"/>
</dbReference>
<dbReference type="PRINTS" id="PR00834">
    <property type="entry name" value="PROTEASES2C"/>
</dbReference>
<dbReference type="KEGG" id="parq:DSM112329_05132"/>
<dbReference type="GO" id="GO:0006508">
    <property type="term" value="P:proteolysis"/>
    <property type="evidence" value="ECO:0007669"/>
    <property type="project" value="UniProtKB-KW"/>
</dbReference>
<dbReference type="EMBL" id="CP114014">
    <property type="protein sequence ID" value="XAY08234.1"/>
    <property type="molecule type" value="Genomic_DNA"/>
</dbReference>
<dbReference type="SMART" id="SM00228">
    <property type="entry name" value="PDZ"/>
    <property type="match status" value="1"/>
</dbReference>
<dbReference type="SUPFAM" id="SSF50156">
    <property type="entry name" value="PDZ domain-like"/>
    <property type="match status" value="1"/>
</dbReference>
<evidence type="ECO:0000313" key="5">
    <source>
        <dbReference type="EMBL" id="XAY08234.1"/>
    </source>
</evidence>
<reference evidence="5" key="1">
    <citation type="submission" date="2022-12" db="EMBL/GenBank/DDBJ databases">
        <title>Paraconexibacter alkalitolerans sp. nov. and Baekduia alba sp. nov., isolated from soil and emended description of the genera Paraconexibacter (Chun et al., 2020) and Baekduia (An et al., 2020).</title>
        <authorList>
            <person name="Vieira S."/>
            <person name="Huber K.J."/>
            <person name="Geppert A."/>
            <person name="Wolf J."/>
            <person name="Neumann-Schaal M."/>
            <person name="Muesken M."/>
            <person name="Overmann J."/>
        </authorList>
    </citation>
    <scope>NUCLEOTIDE SEQUENCE</scope>
    <source>
        <strain evidence="5">AEG42_29</strain>
    </source>
</reference>
<proteinExistence type="predicted"/>
<evidence type="ECO:0000256" key="2">
    <source>
        <dbReference type="ARBA" id="ARBA00022801"/>
    </source>
</evidence>
<dbReference type="AlphaFoldDB" id="A0AAU7B2T2"/>
<name>A0AAU7B2T2_9ACTN</name>
<feature type="region of interest" description="Disordered" evidence="3">
    <location>
        <begin position="103"/>
        <end position="125"/>
    </location>
</feature>
<dbReference type="Gene3D" id="2.30.42.10">
    <property type="match status" value="1"/>
</dbReference>
<dbReference type="InterPro" id="IPR041489">
    <property type="entry name" value="PDZ_6"/>
</dbReference>
<gene>
    <name evidence="5" type="ORF">DSM112329_05132</name>
</gene>
<dbReference type="InterPro" id="IPR036034">
    <property type="entry name" value="PDZ_sf"/>
</dbReference>
<dbReference type="PANTHER" id="PTHR43343">
    <property type="entry name" value="PEPTIDASE S12"/>
    <property type="match status" value="1"/>
</dbReference>
<evidence type="ECO:0000259" key="4">
    <source>
        <dbReference type="PROSITE" id="PS50106"/>
    </source>
</evidence>
<feature type="domain" description="PDZ" evidence="4">
    <location>
        <begin position="318"/>
        <end position="376"/>
    </location>
</feature>
<organism evidence="5">
    <name type="scientific">Paraconexibacter sp. AEG42_29</name>
    <dbReference type="NCBI Taxonomy" id="2997339"/>
    <lineage>
        <taxon>Bacteria</taxon>
        <taxon>Bacillati</taxon>
        <taxon>Actinomycetota</taxon>
        <taxon>Thermoleophilia</taxon>
        <taxon>Solirubrobacterales</taxon>
        <taxon>Paraconexibacteraceae</taxon>
        <taxon>Paraconexibacter</taxon>
    </lineage>
</organism>
<sequence>MPSPRHLWSGSWREESEKAPPPAPELPFTEAEEDLAAGAAAERTQVFQRAPAGPPAAPAPAVAPPPPYRRAIAAGAAASVVAVTAVGGWMVGTHDDRRRASTTAALPALPSTPVKPRQGQTRASKVYANASPAVVSIRTGSGSGTGFLINDDRTIATNAHVIDGASNVTVRFGPTGRDIPAEVKGTDPSSDLAVVRIPAGAAPASAKPLKLADSDQVRIGDQVFAIGNPFGLDRTLTEGVISGLARAIPAPNNYEIDDALQTDAAINPGNSGGPLLDSGGKVIGVNSQIETGGGGSAGNVGIGFAVTSNTVRQVIPALAQGKKIDRAWLGITSQPSATGTGATLSQITPGGPAEEAGLQSGDVVLSIDGTQIREFSDISRAVNSHQPYDEIKANVRRSTGEVQDVTVTLGVRPQTPIP</sequence>
<dbReference type="Gene3D" id="2.40.10.120">
    <property type="match status" value="1"/>
</dbReference>
<evidence type="ECO:0000256" key="3">
    <source>
        <dbReference type="SAM" id="MobiDB-lite"/>
    </source>
</evidence>
<dbReference type="SUPFAM" id="SSF50494">
    <property type="entry name" value="Trypsin-like serine proteases"/>
    <property type="match status" value="1"/>
</dbReference>
<dbReference type="PANTHER" id="PTHR43343:SF3">
    <property type="entry name" value="PROTEASE DO-LIKE 8, CHLOROPLASTIC"/>
    <property type="match status" value="1"/>
</dbReference>
<dbReference type="RefSeq" id="WP_354699416.1">
    <property type="nucleotide sequence ID" value="NZ_CP114014.1"/>
</dbReference>
<dbReference type="GO" id="GO:0004252">
    <property type="term" value="F:serine-type endopeptidase activity"/>
    <property type="evidence" value="ECO:0007669"/>
    <property type="project" value="InterPro"/>
</dbReference>
<dbReference type="PROSITE" id="PS50106">
    <property type="entry name" value="PDZ"/>
    <property type="match status" value="1"/>
</dbReference>
<keyword evidence="2" id="KW-0378">Hydrolase</keyword>
<feature type="region of interest" description="Disordered" evidence="3">
    <location>
        <begin position="1"/>
        <end position="45"/>
    </location>
</feature>
<accession>A0AAU7B2T2</accession>
<protein>
    <recommendedName>
        <fullName evidence="4">PDZ domain-containing protein</fullName>
    </recommendedName>
</protein>
<evidence type="ECO:0000256" key="1">
    <source>
        <dbReference type="ARBA" id="ARBA00022670"/>
    </source>
</evidence>
<dbReference type="InterPro" id="IPR009003">
    <property type="entry name" value="Peptidase_S1_PA"/>
</dbReference>